<accession>A0A9R1X485</accession>
<name>A0A9R1X485_LACSA</name>
<dbReference type="SUPFAM" id="SSF53067">
    <property type="entry name" value="Actin-like ATPase domain"/>
    <property type="match status" value="4"/>
</dbReference>
<keyword evidence="6" id="KW-1185">Reference proteome</keyword>
<dbReference type="Gene3D" id="3.30.420.40">
    <property type="match status" value="4"/>
</dbReference>
<dbReference type="GO" id="GO:0000774">
    <property type="term" value="F:adenyl-nucleotide exchange factor activity"/>
    <property type="evidence" value="ECO:0000318"/>
    <property type="project" value="GO_Central"/>
</dbReference>
<dbReference type="Gene3D" id="3.30.30.30">
    <property type="match status" value="2"/>
</dbReference>
<dbReference type="InterPro" id="IPR013126">
    <property type="entry name" value="Hsp_70_fam"/>
</dbReference>
<dbReference type="FunFam" id="1.20.1270.10:FF:000002">
    <property type="entry name" value="Heat shock 70 kDa protein 4"/>
    <property type="match status" value="2"/>
</dbReference>
<evidence type="ECO:0000256" key="1">
    <source>
        <dbReference type="ARBA" id="ARBA00022741"/>
    </source>
</evidence>
<evidence type="ECO:0000256" key="3">
    <source>
        <dbReference type="ARBA" id="ARBA00023186"/>
    </source>
</evidence>
<dbReference type="FunFam" id="3.30.30.30:FF:000002">
    <property type="entry name" value="Heat shock 70 kDa protein 4"/>
    <property type="match status" value="2"/>
</dbReference>
<dbReference type="EMBL" id="NBSK02000007">
    <property type="protein sequence ID" value="KAJ0195482.1"/>
    <property type="molecule type" value="Genomic_DNA"/>
</dbReference>
<dbReference type="GO" id="GO:0005634">
    <property type="term" value="C:nucleus"/>
    <property type="evidence" value="ECO:0000318"/>
    <property type="project" value="GO_Central"/>
</dbReference>
<evidence type="ECO:0008006" key="7">
    <source>
        <dbReference type="Google" id="ProtNLM"/>
    </source>
</evidence>
<dbReference type="Pfam" id="PF00012">
    <property type="entry name" value="HSP70"/>
    <property type="match status" value="2"/>
</dbReference>
<dbReference type="SUPFAM" id="SSF100920">
    <property type="entry name" value="Heat shock protein 70kD (HSP70), peptide-binding domain"/>
    <property type="match status" value="2"/>
</dbReference>
<keyword evidence="2" id="KW-0067">ATP-binding</keyword>
<reference evidence="5 6" key="1">
    <citation type="journal article" date="2017" name="Nat. Commun.">
        <title>Genome assembly with in vitro proximity ligation data and whole-genome triplication in lettuce.</title>
        <authorList>
            <person name="Reyes-Chin-Wo S."/>
            <person name="Wang Z."/>
            <person name="Yang X."/>
            <person name="Kozik A."/>
            <person name="Arikit S."/>
            <person name="Song C."/>
            <person name="Xia L."/>
            <person name="Froenicke L."/>
            <person name="Lavelle D.O."/>
            <person name="Truco M.J."/>
            <person name="Xia R."/>
            <person name="Zhu S."/>
            <person name="Xu C."/>
            <person name="Xu H."/>
            <person name="Xu X."/>
            <person name="Cox K."/>
            <person name="Korf I."/>
            <person name="Meyers B.C."/>
            <person name="Michelmore R.W."/>
        </authorList>
    </citation>
    <scope>NUCLEOTIDE SEQUENCE [LARGE SCALE GENOMIC DNA]</scope>
    <source>
        <strain evidence="6">cv. Salinas</strain>
        <tissue evidence="5">Seedlings</tissue>
    </source>
</reference>
<comment type="similarity">
    <text evidence="4">Belongs to the heat shock protein 70 (TC 1.A.33) family. HSP110/SSE subfamily.</text>
</comment>
<dbReference type="SUPFAM" id="SSF100934">
    <property type="entry name" value="Heat shock protein 70kD (HSP70), C-terminal subdomain"/>
    <property type="match status" value="2"/>
</dbReference>
<dbReference type="InterPro" id="IPR029048">
    <property type="entry name" value="HSP70_C_sf"/>
</dbReference>
<dbReference type="FunFam" id="3.90.640.10:FF:000004">
    <property type="entry name" value="Heat shock 70 kDa protein 4"/>
    <property type="match status" value="2"/>
</dbReference>
<dbReference type="InterPro" id="IPR043129">
    <property type="entry name" value="ATPase_NBD"/>
</dbReference>
<sequence>MSVVGFDIGNENCAIAVAKRGGIDVLLNDESKRETPAVVSFGEKQRFLGSAGAAFATKFPKSTISQIKRLIGREYKEQSVQEELKLLPFETSEGPRGGVLIHLEYLGKTWTFMPVEILGMLFAHLKQLTERNLESPVVDCVIGIPSYFTDLQRREYLYAACIAGLRPLQLMHDCTAIALGYGMYKTDFSGEGPTVVVFVDIGHSDTQVTFAAFRKGRMRILSHSFDQHLGGRDFDEALFKHFATQFKEEHDIDVYSNARASIRLRASCEKLKKVLSANAEAPLSIDCLIDDKDLNGFITREEFENLSLELLERVSVAFCKAGEDADVKIGDIHSIELVGSGSRIPAIMRKLTSVFGKEPMRTLNGSECVARGCALRCAMLSPAFRVQDYKVQDLFPYSIGVDNAENKRKTRLMLFPKGSSFPNDNLIRFNVDTTNYYQVLYTNKDFPAGITPHVGYFMVGPSETAGEEKAKGLVKVHLNIHGIVEIEHAIDEEARRGWSRRQSLAVSEFLDVAMTRDELHEAQEREQFLAQQDIKVEQTKDKRNTLESFIYDTRSKLLSCYRSFTTDSEQEIILKNLQETEEWLYEDGDDETEQVYIGKLEDLKKLSDPIENRYKDEMARKEAKEALQTCIQENREAADLLPPMQKEEVINECIQAEQWLTHISQLHDSLAKNAISIYCSTAISGITETFKRVFSCDFRMSVVGFDIGNENCAIAVAKRGGIDVLLNDESKRETPAVVSFGEKQRFLGSAGAAFATKFPKSTISQIKRLIGKLYNEPSVKEDLKLLPFETSEGPYGGVLIHLEYLGKTWTFTPVEILGMLFAHLKQLTEKNLESPVEDCVIGIPSYFTDLQRREYINAALIAGLRPLKLMHDCTAIALGYGIYKTDFSDEKTTNVIFVDIGHSDTQVTVVAFEEGKMTILSHSFDPNLGGRDFDEVLFRHFATQFKEEHDIDVYSNARASIRLRASCEKLKKILSANAEAPLSIDCLIDDKDLNGFIRREEFEKLSAKLLQRVSDVCQEAIKDSGLGADKIDTIELVGSGSRIPSVTRKIASIFDKEPMRTLNGSECVARGCALACAMLSPTCQVKDHKVQDSFPYSTGVFFDDGKRCPEFTLFPKGSSFPRNKTVAYHGNTTSHCHVCYINKTDFPAGLSHEAGYFMIRPSQASGAEKVLVKVKVHLNIHGIVEIEAASFQFIEHKHPSSKKSFRYSWPLGIKAKRLFQNNAAYRRFSSSRLSTERYAEEARWGRARNLEVSENYCVLTTIDEIRVAQKRAQMFAEHDIKVEKTKEKRNTLESFIYETRSKLLSSYRSVTTDSEVEIISETLQKTEDWLYEEGDDESETVYIRRLEDLSKLLDPIEIRYKDEIARKEATKALRTCIQENHLAANSLPPSHKKKVNDECIEAEGWLDHLSRLQDSLAKSVTRVYFLSAISEITQALKRRCEAIFSSKLSLLKYEEPVDSDQMQNPSEMQVEN</sequence>
<keyword evidence="1" id="KW-0547">Nucleotide-binding</keyword>
<protein>
    <recommendedName>
        <fullName evidence="7">EF-hand domain-containing protein</fullName>
    </recommendedName>
</protein>
<dbReference type="InterPro" id="IPR029047">
    <property type="entry name" value="HSP70_peptide-bd_sf"/>
</dbReference>
<gene>
    <name evidence="5" type="ORF">LSAT_V11C700349040</name>
</gene>
<proteinExistence type="inferred from homology"/>
<evidence type="ECO:0000256" key="4">
    <source>
        <dbReference type="ARBA" id="ARBA00061090"/>
    </source>
</evidence>
<dbReference type="Gene3D" id="3.90.640.10">
    <property type="entry name" value="Actin, Chain A, domain 4"/>
    <property type="match status" value="2"/>
</dbReference>
<dbReference type="GO" id="GO:0005829">
    <property type="term" value="C:cytosol"/>
    <property type="evidence" value="ECO:0000318"/>
    <property type="project" value="GO_Central"/>
</dbReference>
<dbReference type="PRINTS" id="PR00301">
    <property type="entry name" value="HEATSHOCK70"/>
</dbReference>
<comment type="caution">
    <text evidence="5">The sequence shown here is derived from an EMBL/GenBank/DDBJ whole genome shotgun (WGS) entry which is preliminary data.</text>
</comment>
<dbReference type="PANTHER" id="PTHR45639:SF23">
    <property type="entry name" value="HEAT SHOCK PROTEIN 70 FAMILY"/>
    <property type="match status" value="1"/>
</dbReference>
<dbReference type="GO" id="GO:0005524">
    <property type="term" value="F:ATP binding"/>
    <property type="evidence" value="ECO:0007669"/>
    <property type="project" value="UniProtKB-KW"/>
</dbReference>
<evidence type="ECO:0000313" key="6">
    <source>
        <dbReference type="Proteomes" id="UP000235145"/>
    </source>
</evidence>
<dbReference type="FunFam" id="3.30.420.40:FF:000171">
    <property type="entry name" value="Heat shock 70 kDa protein 4"/>
    <property type="match status" value="4"/>
</dbReference>
<dbReference type="PANTHER" id="PTHR45639">
    <property type="entry name" value="HSC70CB, ISOFORM G-RELATED"/>
    <property type="match status" value="1"/>
</dbReference>
<dbReference type="Proteomes" id="UP000235145">
    <property type="component" value="Unassembled WGS sequence"/>
</dbReference>
<dbReference type="Gene3D" id="1.20.1270.10">
    <property type="match status" value="2"/>
</dbReference>
<organism evidence="5 6">
    <name type="scientific">Lactuca sativa</name>
    <name type="common">Garden lettuce</name>
    <dbReference type="NCBI Taxonomy" id="4236"/>
    <lineage>
        <taxon>Eukaryota</taxon>
        <taxon>Viridiplantae</taxon>
        <taxon>Streptophyta</taxon>
        <taxon>Embryophyta</taxon>
        <taxon>Tracheophyta</taxon>
        <taxon>Spermatophyta</taxon>
        <taxon>Magnoliopsida</taxon>
        <taxon>eudicotyledons</taxon>
        <taxon>Gunneridae</taxon>
        <taxon>Pentapetalae</taxon>
        <taxon>asterids</taxon>
        <taxon>campanulids</taxon>
        <taxon>Asterales</taxon>
        <taxon>Asteraceae</taxon>
        <taxon>Cichorioideae</taxon>
        <taxon>Cichorieae</taxon>
        <taxon>Lactucinae</taxon>
        <taxon>Lactuca</taxon>
    </lineage>
</organism>
<dbReference type="GO" id="GO:0006457">
    <property type="term" value="P:protein folding"/>
    <property type="evidence" value="ECO:0000318"/>
    <property type="project" value="GO_Central"/>
</dbReference>
<dbReference type="Gene3D" id="2.60.34.10">
    <property type="entry name" value="Substrate Binding Domain Of DNAk, Chain A, domain 1"/>
    <property type="match status" value="2"/>
</dbReference>
<evidence type="ECO:0000313" key="5">
    <source>
        <dbReference type="EMBL" id="KAJ0195482.1"/>
    </source>
</evidence>
<evidence type="ECO:0000256" key="2">
    <source>
        <dbReference type="ARBA" id="ARBA00022840"/>
    </source>
</evidence>
<dbReference type="GO" id="GO:0140662">
    <property type="term" value="F:ATP-dependent protein folding chaperone"/>
    <property type="evidence" value="ECO:0007669"/>
    <property type="project" value="InterPro"/>
</dbReference>
<keyword evidence="3" id="KW-0143">Chaperone</keyword>